<dbReference type="PANTHER" id="PTHR39200:SF1">
    <property type="entry name" value="AUTO-TRANSPORTER ADHESIN HEAD GIN DOMAIN-CONTAINING PROTEIN-RELATED"/>
    <property type="match status" value="1"/>
</dbReference>
<evidence type="ECO:0000256" key="2">
    <source>
        <dbReference type="SAM" id="SignalP"/>
    </source>
</evidence>
<evidence type="ECO:0000313" key="4">
    <source>
        <dbReference type="EMBL" id="OKS89620.1"/>
    </source>
</evidence>
<keyword evidence="5" id="KW-1185">Reference proteome</keyword>
<gene>
    <name evidence="4" type="ORF">RG47T_5104</name>
</gene>
<evidence type="ECO:0000313" key="5">
    <source>
        <dbReference type="Proteomes" id="UP000186720"/>
    </source>
</evidence>
<feature type="signal peptide" evidence="2">
    <location>
        <begin position="1"/>
        <end position="22"/>
    </location>
</feature>
<dbReference type="RefSeq" id="WP_074492809.1">
    <property type="nucleotide sequence ID" value="NZ_FPAM01000022.1"/>
</dbReference>
<reference evidence="4 5" key="1">
    <citation type="submission" date="2016-11" db="EMBL/GenBank/DDBJ databases">
        <title>Whole Genome Sequencing of Mucilaginibacter polytrichastri RG4-7(T) isolated from the moss sample.</title>
        <authorList>
            <person name="Li Y."/>
        </authorList>
    </citation>
    <scope>NUCLEOTIDE SEQUENCE [LARGE SCALE GENOMIC DNA]</scope>
    <source>
        <strain evidence="4 5">RG4-7</strain>
    </source>
</reference>
<organism evidence="4 5">
    <name type="scientific">Mucilaginibacter polytrichastri</name>
    <dbReference type="NCBI Taxonomy" id="1302689"/>
    <lineage>
        <taxon>Bacteria</taxon>
        <taxon>Pseudomonadati</taxon>
        <taxon>Bacteroidota</taxon>
        <taxon>Sphingobacteriia</taxon>
        <taxon>Sphingobacteriales</taxon>
        <taxon>Sphingobacteriaceae</taxon>
        <taxon>Mucilaginibacter</taxon>
    </lineage>
</organism>
<evidence type="ECO:0000256" key="1">
    <source>
        <dbReference type="SAM" id="MobiDB-lite"/>
    </source>
</evidence>
<comment type="caution">
    <text evidence="4">The sequence shown here is derived from an EMBL/GenBank/DDBJ whole genome shotgun (WGS) entry which is preliminary data.</text>
</comment>
<accession>A0A1Q6A6I4</accession>
<feature type="compositionally biased region" description="Low complexity" evidence="1">
    <location>
        <begin position="216"/>
        <end position="235"/>
    </location>
</feature>
<proteinExistence type="predicted"/>
<dbReference type="EMBL" id="MPPL01000001">
    <property type="protein sequence ID" value="OKS89620.1"/>
    <property type="molecule type" value="Genomic_DNA"/>
</dbReference>
<protein>
    <recommendedName>
        <fullName evidence="3">Putative auto-transporter adhesin head GIN domain-containing protein</fullName>
    </recommendedName>
</protein>
<dbReference type="Pfam" id="PF10988">
    <property type="entry name" value="DUF2807"/>
    <property type="match status" value="1"/>
</dbReference>
<dbReference type="STRING" id="1302689.RG47T_5104"/>
<dbReference type="Proteomes" id="UP000186720">
    <property type="component" value="Unassembled WGS sequence"/>
</dbReference>
<dbReference type="OrthoDB" id="794214at2"/>
<feature type="domain" description="Putative auto-transporter adhesin head GIN" evidence="3">
    <location>
        <begin position="32"/>
        <end position="218"/>
    </location>
</feature>
<dbReference type="InterPro" id="IPR021255">
    <property type="entry name" value="DUF2807"/>
</dbReference>
<evidence type="ECO:0000259" key="3">
    <source>
        <dbReference type="Pfam" id="PF10988"/>
    </source>
</evidence>
<dbReference type="AlphaFoldDB" id="A0A1Q6A6I4"/>
<name>A0A1Q6A6I4_9SPHI</name>
<sequence>MKVLTKIFFALLLIAGVNSAFADTQDRHLTGFKAVDVAGSFDVYITQGNTESVKVEAPSDVMDRIKTEVQDGVLKIYNKRNADWNFNWFGGNHKKMIVYVTAKDLNAVTVSGSGDVSFKDGITTSSLKLRVSGSGDMSGKVQVKDLQTSVSGSGDVRLIGSATSSDVRVSGSGDYRGGDLTTLSTAVHVSGSGDASVNASTKIDASVSGSGDIRYSGGAKSVSKSKSGSGDIHGS</sequence>
<dbReference type="Gene3D" id="2.160.20.120">
    <property type="match status" value="1"/>
</dbReference>
<feature type="region of interest" description="Disordered" evidence="1">
    <location>
        <begin position="208"/>
        <end position="235"/>
    </location>
</feature>
<feature type="chain" id="PRO_5010166812" description="Putative auto-transporter adhesin head GIN domain-containing protein" evidence="2">
    <location>
        <begin position="23"/>
        <end position="235"/>
    </location>
</feature>
<keyword evidence="2" id="KW-0732">Signal</keyword>
<dbReference type="PANTHER" id="PTHR39200">
    <property type="entry name" value="HYPOTHETICAL EXPORTED PROTEIN"/>
    <property type="match status" value="1"/>
</dbReference>